<dbReference type="InterPro" id="IPR052025">
    <property type="entry name" value="Xyloglucanase_GH74"/>
</dbReference>
<organism evidence="2">
    <name type="scientific">bioreactor metagenome</name>
    <dbReference type="NCBI Taxonomy" id="1076179"/>
    <lineage>
        <taxon>unclassified sequences</taxon>
        <taxon>metagenomes</taxon>
        <taxon>ecological metagenomes</taxon>
    </lineage>
</organism>
<evidence type="ECO:0000313" key="2">
    <source>
        <dbReference type="EMBL" id="MPM17523.1"/>
    </source>
</evidence>
<accession>A0A644XTA7</accession>
<dbReference type="Gene3D" id="2.130.10.10">
    <property type="entry name" value="YVTN repeat-like/Quinoprotein amine dehydrogenase"/>
    <property type="match status" value="4"/>
</dbReference>
<protein>
    <recommendedName>
        <fullName evidence="1">Secretion system C-terminal sorting domain-containing protein</fullName>
    </recommendedName>
</protein>
<dbReference type="SUPFAM" id="SSF110296">
    <property type="entry name" value="Oligoxyloglucan reducing end-specific cellobiohydrolase"/>
    <property type="match status" value="2"/>
</dbReference>
<sequence>MKRITTVFGVCMLLIFFSSNVLAQQNDGQKRYQPRSKKANSEMGIEGALEYYKLVRGNPTVSDIVNAQKEANLLPDGKSLTWSEIGPDNKAGRTRAILIDRNNYSTFYAGGVAGGLWQSVTAGTSWELIAPLAENYAVSCITQDNSGFIYFGTGEGFGVSTGTAAGSTSFIGGGVYKSTDASGTSFAPLSATVPATASDKWSYVYEIAASTTSNRIYACNDGGLYITDDGGTTWANPVLYPSTTPYAQTAHDVEVGSDGRVYAVVGDKFFYSPNGDVGTYIDRSIPGTSPANIGRMEIAVAPSDPNYVYASVANAFGALLNVYRSTDAGQTWTIIGPGGSDAFSVFGSNNQGVWDNTIKVFPNDKNHILLGGIDLWDWYDGGTWIQKSLWYLDPSSYYYLHADQHDIVFMPNDPNTFLHASDGGVSKSTNGGNTFQTLNRRFGTIQFYHLSCNMFDMVMGGTQDNGTIIIPGNLTTSGTAYDFLGGDGGWTAMSYIDPNVVVGTVYYGDMYRSNELGGNPKAFYSSVMGAPDPLTSSWAGFITPLYLDEQINDLNSPDSMYFYADSVSYTAGTTVVAYSKKNNNFPFTYTLEDDLNIGDSVLIQDRVQARFYVGLNGAVWMTKGLHDFSGAPDWYKVATISGTAQCMAGSEDGNYLFVGTTGGNLYRISNLCAVKDSLTGYAASQYSVVEVTRIAATTRSITSISVDPNDPNNVLYTMGNYGSATHVYYSTNALDSIPTFVNKTGNLPQMPVYASIIELHNPNTVIIGTELGIFTTTNISAASPSWVEDNSGCGRVPVYSLKQQTKNYYNNTNYGVIYAGSHGRGAFKSMSYVGLDEIQPAEATETIGVYPNPAESTTGLMFRSDETGNAVVNVYSIDGKLAISKQVNIVSGSNLVNINVSDLSSGNYLVEVRIGSVSKVGKLIKK</sequence>
<gene>
    <name evidence="2" type="ORF">SDC9_63918</name>
</gene>
<dbReference type="Pfam" id="PF18962">
    <property type="entry name" value="Por_Secre_tail"/>
    <property type="match status" value="1"/>
</dbReference>
<dbReference type="NCBIfam" id="TIGR04183">
    <property type="entry name" value="Por_Secre_tail"/>
    <property type="match status" value="1"/>
</dbReference>
<dbReference type="GO" id="GO:0010411">
    <property type="term" value="P:xyloglucan metabolic process"/>
    <property type="evidence" value="ECO:0007669"/>
    <property type="project" value="TreeGrafter"/>
</dbReference>
<dbReference type="InterPro" id="IPR026444">
    <property type="entry name" value="Secre_tail"/>
</dbReference>
<comment type="caution">
    <text evidence="2">The sequence shown here is derived from an EMBL/GenBank/DDBJ whole genome shotgun (WGS) entry which is preliminary data.</text>
</comment>
<proteinExistence type="predicted"/>
<dbReference type="InterPro" id="IPR015943">
    <property type="entry name" value="WD40/YVTN_repeat-like_dom_sf"/>
</dbReference>
<dbReference type="AlphaFoldDB" id="A0A644XTA7"/>
<feature type="domain" description="Secretion system C-terminal sorting" evidence="1">
    <location>
        <begin position="849"/>
        <end position="924"/>
    </location>
</feature>
<dbReference type="EMBL" id="VSSQ01002812">
    <property type="protein sequence ID" value="MPM17523.1"/>
    <property type="molecule type" value="Genomic_DNA"/>
</dbReference>
<name>A0A644XTA7_9ZZZZ</name>
<dbReference type="PANTHER" id="PTHR43739">
    <property type="entry name" value="XYLOGLUCANASE (EUROFUNG)"/>
    <property type="match status" value="1"/>
</dbReference>
<evidence type="ECO:0000259" key="1">
    <source>
        <dbReference type="Pfam" id="PF18962"/>
    </source>
</evidence>
<reference evidence="2" key="1">
    <citation type="submission" date="2019-08" db="EMBL/GenBank/DDBJ databases">
        <authorList>
            <person name="Kucharzyk K."/>
            <person name="Murdoch R.W."/>
            <person name="Higgins S."/>
            <person name="Loffler F."/>
        </authorList>
    </citation>
    <scope>NUCLEOTIDE SEQUENCE</scope>
</reference>
<dbReference type="PANTHER" id="PTHR43739:SF5">
    <property type="entry name" value="EXO-ALPHA-SIALIDASE"/>
    <property type="match status" value="1"/>
</dbReference>